<dbReference type="OrthoDB" id="9893189at2"/>
<dbReference type="KEGG" id="cyc:PCC7424_5436"/>
<evidence type="ECO:0000256" key="1">
    <source>
        <dbReference type="SAM" id="Phobius"/>
    </source>
</evidence>
<dbReference type="EMBL" id="CP001293">
    <property type="protein sequence ID" value="ACK74010.1"/>
    <property type="molecule type" value="Genomic_DNA"/>
</dbReference>
<evidence type="ECO:0000313" key="3">
    <source>
        <dbReference type="Proteomes" id="UP000002384"/>
    </source>
</evidence>
<dbReference type="Proteomes" id="UP000002384">
    <property type="component" value="Plasmid pP742402"/>
</dbReference>
<dbReference type="AlphaFoldDB" id="B7KMI8"/>
<keyword evidence="1" id="KW-0472">Membrane</keyword>
<geneLocation type="plasmid" evidence="2 3">
    <name>pP742402</name>
</geneLocation>
<protein>
    <submittedName>
        <fullName evidence="2">Uncharacterized protein</fullName>
    </submittedName>
</protein>
<accession>B7KMI8</accession>
<feature type="transmembrane region" description="Helical" evidence="1">
    <location>
        <begin position="27"/>
        <end position="48"/>
    </location>
</feature>
<keyword evidence="1" id="KW-0812">Transmembrane</keyword>
<sequence>MKKSETQLNNSSIDNNGLVPQKQQKRWILQALLISSVFIIPHGLAILAPNVFKTYWKPYYKVWDWQIGEKKPSH</sequence>
<reference evidence="3" key="1">
    <citation type="journal article" date="2011" name="MBio">
        <title>Novel metabolic attributes of the genus Cyanothece, comprising a group of unicellular nitrogen-fixing Cyanobacteria.</title>
        <authorList>
            <person name="Bandyopadhyay A."/>
            <person name="Elvitigala T."/>
            <person name="Welsh E."/>
            <person name="Stockel J."/>
            <person name="Liberton M."/>
            <person name="Min H."/>
            <person name="Sherman L.A."/>
            <person name="Pakrasi H.B."/>
        </authorList>
    </citation>
    <scope>NUCLEOTIDE SEQUENCE [LARGE SCALE GENOMIC DNA]</scope>
    <source>
        <strain evidence="3">PCC 7424</strain>
        <plasmid evidence="3">pP742402</plasmid>
    </source>
</reference>
<keyword evidence="2" id="KW-0614">Plasmid</keyword>
<keyword evidence="1" id="KW-1133">Transmembrane helix</keyword>
<dbReference type="RefSeq" id="WP_012599517.1">
    <property type="nucleotide sequence ID" value="NC_011737.1"/>
</dbReference>
<gene>
    <name evidence="2" type="ordered locus">PCC7424_5436</name>
</gene>
<organism evidence="2 3">
    <name type="scientific">Gloeothece citriformis (strain PCC 7424)</name>
    <name type="common">Cyanothece sp. (strain PCC 7424)</name>
    <dbReference type="NCBI Taxonomy" id="65393"/>
    <lineage>
        <taxon>Bacteria</taxon>
        <taxon>Bacillati</taxon>
        <taxon>Cyanobacteriota</taxon>
        <taxon>Cyanophyceae</taxon>
        <taxon>Oscillatoriophycideae</taxon>
        <taxon>Chroococcales</taxon>
        <taxon>Aphanothecaceae</taxon>
        <taxon>Gloeothece</taxon>
        <taxon>Gloeothece citriformis</taxon>
    </lineage>
</organism>
<proteinExistence type="predicted"/>
<evidence type="ECO:0000313" key="2">
    <source>
        <dbReference type="EMBL" id="ACK74010.1"/>
    </source>
</evidence>
<name>B7KMI8_GLOC7</name>
<keyword evidence="3" id="KW-1185">Reference proteome</keyword>
<dbReference type="HOGENOM" id="CLU_2698467_0_0_3"/>